<organism evidence="1 2">
    <name type="scientific">Mauremys mutica</name>
    <name type="common">yellowpond turtle</name>
    <dbReference type="NCBI Taxonomy" id="74926"/>
    <lineage>
        <taxon>Eukaryota</taxon>
        <taxon>Metazoa</taxon>
        <taxon>Chordata</taxon>
        <taxon>Craniata</taxon>
        <taxon>Vertebrata</taxon>
        <taxon>Euteleostomi</taxon>
        <taxon>Archelosauria</taxon>
        <taxon>Testudinata</taxon>
        <taxon>Testudines</taxon>
        <taxon>Cryptodira</taxon>
        <taxon>Durocryptodira</taxon>
        <taxon>Testudinoidea</taxon>
        <taxon>Geoemydidae</taxon>
        <taxon>Geoemydinae</taxon>
        <taxon>Mauremys</taxon>
    </lineage>
</organism>
<comment type="caution">
    <text evidence="1">The sequence shown here is derived from an EMBL/GenBank/DDBJ whole genome shotgun (WGS) entry which is preliminary data.</text>
</comment>
<accession>A0A9D3XFL1</accession>
<name>A0A9D3XFL1_9SAUR</name>
<reference evidence="1" key="1">
    <citation type="submission" date="2021-09" db="EMBL/GenBank/DDBJ databases">
        <title>The genome of Mauremys mutica provides insights into the evolution of semi-aquatic lifestyle.</title>
        <authorList>
            <person name="Gong S."/>
            <person name="Gao Y."/>
        </authorList>
    </citation>
    <scope>NUCLEOTIDE SEQUENCE</scope>
    <source>
        <strain evidence="1">MM-2020</strain>
        <tissue evidence="1">Muscle</tissue>
    </source>
</reference>
<keyword evidence="2" id="KW-1185">Reference proteome</keyword>
<evidence type="ECO:0000313" key="2">
    <source>
        <dbReference type="Proteomes" id="UP000827986"/>
    </source>
</evidence>
<protein>
    <submittedName>
        <fullName evidence="1">Uncharacterized protein</fullName>
    </submittedName>
</protein>
<evidence type="ECO:0000313" key="1">
    <source>
        <dbReference type="EMBL" id="KAH1178463.1"/>
    </source>
</evidence>
<proteinExistence type="predicted"/>
<sequence length="84" mass="9369">MQFIILSNMACHYVGRKEYSGVPSHIIASASGTFTVVLLEIRSQNHHLAKTLLDLNMEMRRLRNENELSAASESKALNIAISPE</sequence>
<dbReference type="Proteomes" id="UP000827986">
    <property type="component" value="Unassembled WGS sequence"/>
</dbReference>
<dbReference type="EMBL" id="JAHDVG010000474">
    <property type="protein sequence ID" value="KAH1178463.1"/>
    <property type="molecule type" value="Genomic_DNA"/>
</dbReference>
<dbReference type="AlphaFoldDB" id="A0A9D3XFL1"/>
<gene>
    <name evidence="1" type="ORF">KIL84_012165</name>
</gene>